<dbReference type="PANTHER" id="PTHR43584:SF8">
    <property type="entry name" value="N-ACETYLMURAMATE ALPHA-1-PHOSPHATE URIDYLYLTRANSFERASE"/>
    <property type="match status" value="1"/>
</dbReference>
<keyword evidence="2" id="KW-0677">Repeat</keyword>
<evidence type="ECO:0000256" key="3">
    <source>
        <dbReference type="ARBA" id="ARBA00023315"/>
    </source>
</evidence>
<evidence type="ECO:0000313" key="5">
    <source>
        <dbReference type="EMBL" id="OQS36064.1"/>
    </source>
</evidence>
<dbReference type="InterPro" id="IPR056729">
    <property type="entry name" value="GMPPB_C"/>
</dbReference>
<sequence>MPSALPAELFADLLTHFPWLDSAQPPWHWLGQLPDSLARQCALLDPAHWAVDGDIAIHRSATIEAGAVLKGPLLIGPNCRVAAHAYLRGGVALANDVTVGPGSELKTCVVGPYSRLAHFNFVGDSVLGADVNMEAGAVIANHWNERRDKTITLRCRQQAWTLPTQKFGALVGDHSRIGANAVLSPGTLLPPHAVVARLERVEQDPGQG</sequence>
<dbReference type="AlphaFoldDB" id="A0A1W0CMM3"/>
<dbReference type="Pfam" id="PF25087">
    <property type="entry name" value="GMPPB_C"/>
    <property type="match status" value="1"/>
</dbReference>
<evidence type="ECO:0000256" key="2">
    <source>
        <dbReference type="ARBA" id="ARBA00022737"/>
    </source>
</evidence>
<keyword evidence="3" id="KW-0012">Acyltransferase</keyword>
<dbReference type="GO" id="GO:0016779">
    <property type="term" value="F:nucleotidyltransferase activity"/>
    <property type="evidence" value="ECO:0007669"/>
    <property type="project" value="UniProtKB-ARBA"/>
</dbReference>
<dbReference type="EMBL" id="MUKV01000024">
    <property type="protein sequence ID" value="OQS36064.1"/>
    <property type="molecule type" value="Genomic_DNA"/>
</dbReference>
<evidence type="ECO:0000259" key="4">
    <source>
        <dbReference type="Pfam" id="PF25087"/>
    </source>
</evidence>
<dbReference type="Gene3D" id="2.160.10.10">
    <property type="entry name" value="Hexapeptide repeat proteins"/>
    <property type="match status" value="1"/>
</dbReference>
<proteinExistence type="predicted"/>
<dbReference type="InterPro" id="IPR050065">
    <property type="entry name" value="GlmU-like"/>
</dbReference>
<dbReference type="PANTHER" id="PTHR43584">
    <property type="entry name" value="NUCLEOTIDYL TRANSFERASE"/>
    <property type="match status" value="1"/>
</dbReference>
<accession>A0A1W0CMM3</accession>
<evidence type="ECO:0000256" key="1">
    <source>
        <dbReference type="ARBA" id="ARBA00022679"/>
    </source>
</evidence>
<protein>
    <submittedName>
        <fullName evidence="5">LpxA family transferase</fullName>
    </submittedName>
</protein>
<feature type="domain" description="Mannose-1-phosphate guanyltransferase C-terminal" evidence="4">
    <location>
        <begin position="52"/>
        <end position="142"/>
    </location>
</feature>
<keyword evidence="1 5" id="KW-0808">Transferase</keyword>
<reference evidence="5 6" key="1">
    <citation type="submission" date="2017-02" db="EMBL/GenBank/DDBJ databases">
        <title>Chromobacterium haemolyticum H5244.</title>
        <authorList>
            <person name="Gulvik C.A."/>
        </authorList>
    </citation>
    <scope>NUCLEOTIDE SEQUENCE [LARGE SCALE GENOMIC DNA]</scope>
    <source>
        <strain evidence="5 6">H5244</strain>
    </source>
</reference>
<dbReference type="Proteomes" id="UP000192721">
    <property type="component" value="Unassembled WGS sequence"/>
</dbReference>
<dbReference type="RefSeq" id="WP_081556210.1">
    <property type="nucleotide sequence ID" value="NZ_LXRL01000092.1"/>
</dbReference>
<dbReference type="SUPFAM" id="SSF51161">
    <property type="entry name" value="Trimeric LpxA-like enzymes"/>
    <property type="match status" value="1"/>
</dbReference>
<dbReference type="GO" id="GO:0016746">
    <property type="term" value="F:acyltransferase activity"/>
    <property type="evidence" value="ECO:0007669"/>
    <property type="project" value="UniProtKB-KW"/>
</dbReference>
<gene>
    <name evidence="5" type="ORF">B0T45_16370</name>
</gene>
<evidence type="ECO:0000313" key="6">
    <source>
        <dbReference type="Proteomes" id="UP000192721"/>
    </source>
</evidence>
<name>A0A1W0CMM3_9NEIS</name>
<comment type="caution">
    <text evidence="5">The sequence shown here is derived from an EMBL/GenBank/DDBJ whole genome shotgun (WGS) entry which is preliminary data.</text>
</comment>
<dbReference type="InterPro" id="IPR011004">
    <property type="entry name" value="Trimer_LpxA-like_sf"/>
</dbReference>
<organism evidence="5 6">
    <name type="scientific">Chromobacterium haemolyticum</name>
    <dbReference type="NCBI Taxonomy" id="394935"/>
    <lineage>
        <taxon>Bacteria</taxon>
        <taxon>Pseudomonadati</taxon>
        <taxon>Pseudomonadota</taxon>
        <taxon>Betaproteobacteria</taxon>
        <taxon>Neisseriales</taxon>
        <taxon>Chromobacteriaceae</taxon>
        <taxon>Chromobacterium</taxon>
    </lineage>
</organism>